<evidence type="ECO:0000313" key="2">
    <source>
        <dbReference type="EMBL" id="KKD34745.1"/>
    </source>
</evidence>
<feature type="transmembrane region" description="Helical" evidence="1">
    <location>
        <begin position="112"/>
        <end position="137"/>
    </location>
</feature>
<feature type="transmembrane region" description="Helical" evidence="1">
    <location>
        <begin position="162"/>
        <end position="186"/>
    </location>
</feature>
<dbReference type="AlphaFoldDB" id="A0A0F5Y964"/>
<evidence type="ECO:0000313" key="3">
    <source>
        <dbReference type="Proteomes" id="UP000033607"/>
    </source>
</evidence>
<proteinExistence type="predicted"/>
<name>A0A0F5Y964_9CYAN</name>
<organism evidence="2 3">
    <name type="scientific">Limnoraphis robusta CS-951</name>
    <dbReference type="NCBI Taxonomy" id="1637645"/>
    <lineage>
        <taxon>Bacteria</taxon>
        <taxon>Bacillati</taxon>
        <taxon>Cyanobacteriota</taxon>
        <taxon>Cyanophyceae</taxon>
        <taxon>Oscillatoriophycideae</taxon>
        <taxon>Oscillatoriales</taxon>
        <taxon>Sirenicapillariaceae</taxon>
        <taxon>Limnoraphis</taxon>
    </lineage>
</organism>
<evidence type="ECO:0008006" key="4">
    <source>
        <dbReference type="Google" id="ProtNLM"/>
    </source>
</evidence>
<comment type="caution">
    <text evidence="2">The sequence shown here is derived from an EMBL/GenBank/DDBJ whole genome shotgun (WGS) entry which is preliminary data.</text>
</comment>
<protein>
    <recommendedName>
        <fullName evidence="4">DUF3611 family protein</fullName>
    </recommendedName>
</protein>
<dbReference type="InterPro" id="IPR022051">
    <property type="entry name" value="DUF3611"/>
</dbReference>
<dbReference type="EMBL" id="LATL02000136">
    <property type="protein sequence ID" value="KKD34745.1"/>
    <property type="molecule type" value="Genomic_DNA"/>
</dbReference>
<gene>
    <name evidence="2" type="ORF">WN50_29165</name>
</gene>
<dbReference type="PANTHER" id="PTHR34548:SF2">
    <property type="entry name" value="PROTEIN TIC 21, CHLOROPLASTIC"/>
    <property type="match status" value="1"/>
</dbReference>
<dbReference type="PANTHER" id="PTHR34548">
    <property type="entry name" value="PROTEIN TIC 21, CHLOROPLASTIC"/>
    <property type="match status" value="1"/>
</dbReference>
<dbReference type="Proteomes" id="UP000033607">
    <property type="component" value="Unassembled WGS sequence"/>
</dbReference>
<keyword evidence="1" id="KW-0472">Membrane</keyword>
<evidence type="ECO:0000256" key="1">
    <source>
        <dbReference type="SAM" id="Phobius"/>
    </source>
</evidence>
<sequence>MSNQSDASPLPTSLRRVAFALRRAGWISFWVQLVLAVVSAIILLFAILVANQTSSPSGSSGVEGGLFFALGGLAVLGFSAYRAFYHTRLSKQLRGPAPGRPSRGETIKQIRVSLIANMLGMLLTLIGSEAINGILLAKAVSQPRGILDASVNLREFIQPLDIFIVLANTHTIVAHFVGIVGAIWLIEQIYKE</sequence>
<accession>A0A0F5Y964</accession>
<feature type="transmembrane region" description="Helical" evidence="1">
    <location>
        <begin position="24"/>
        <end position="50"/>
    </location>
</feature>
<dbReference type="Pfam" id="PF12263">
    <property type="entry name" value="DUF3611"/>
    <property type="match status" value="1"/>
</dbReference>
<dbReference type="RefSeq" id="WP_046282129.1">
    <property type="nucleotide sequence ID" value="NZ_LATL02000136.1"/>
</dbReference>
<reference evidence="2 3" key="1">
    <citation type="submission" date="2015-06" db="EMBL/GenBank/DDBJ databases">
        <title>Draft genome assembly of filamentous brackish cyanobacterium Limnoraphis robusta strain CS-951.</title>
        <authorList>
            <person name="Willis A."/>
            <person name="Parks M."/>
            <person name="Burford M.A."/>
        </authorList>
    </citation>
    <scope>NUCLEOTIDE SEQUENCE [LARGE SCALE GENOMIC DNA]</scope>
    <source>
        <strain evidence="2 3">CS-951</strain>
    </source>
</reference>
<feature type="transmembrane region" description="Helical" evidence="1">
    <location>
        <begin position="65"/>
        <end position="84"/>
    </location>
</feature>
<dbReference type="OrthoDB" id="5766633at2"/>
<keyword evidence="1" id="KW-0812">Transmembrane</keyword>
<keyword evidence="1" id="KW-1133">Transmembrane helix</keyword>